<comment type="caution">
    <text evidence="1">The sequence shown here is derived from an EMBL/GenBank/DDBJ whole genome shotgun (WGS) entry which is preliminary data.</text>
</comment>
<accession>A0A225UZ85</accession>
<dbReference type="AlphaFoldDB" id="A0A225UZ85"/>
<keyword evidence="2" id="KW-1185">Reference proteome</keyword>
<organism evidence="1 2">
    <name type="scientific">Phytophthora megakarya</name>
    <dbReference type="NCBI Taxonomy" id="4795"/>
    <lineage>
        <taxon>Eukaryota</taxon>
        <taxon>Sar</taxon>
        <taxon>Stramenopiles</taxon>
        <taxon>Oomycota</taxon>
        <taxon>Peronosporomycetes</taxon>
        <taxon>Peronosporales</taxon>
        <taxon>Peronosporaceae</taxon>
        <taxon>Phytophthora</taxon>
    </lineage>
</organism>
<reference evidence="2" key="1">
    <citation type="submission" date="2017-03" db="EMBL/GenBank/DDBJ databases">
        <title>Phytopthora megakarya and P. palmivora, two closely related causual agents of cacao black pod achieved similar genome size and gene model numbers by different mechanisms.</title>
        <authorList>
            <person name="Ali S."/>
            <person name="Shao J."/>
            <person name="Larry D.J."/>
            <person name="Kronmiller B."/>
            <person name="Shen D."/>
            <person name="Strem M.D."/>
            <person name="Melnick R.L."/>
            <person name="Guiltinan M.J."/>
            <person name="Tyler B.M."/>
            <person name="Meinhardt L.W."/>
            <person name="Bailey B.A."/>
        </authorList>
    </citation>
    <scope>NUCLEOTIDE SEQUENCE [LARGE SCALE GENOMIC DNA]</scope>
    <source>
        <strain evidence="2">zdho120</strain>
    </source>
</reference>
<name>A0A225UZ85_9STRA</name>
<dbReference type="InterPro" id="IPR036770">
    <property type="entry name" value="Ankyrin_rpt-contain_sf"/>
</dbReference>
<dbReference type="STRING" id="4795.A0A225UZ85"/>
<dbReference type="EMBL" id="NBNE01009785">
    <property type="protein sequence ID" value="OWY98067.1"/>
    <property type="molecule type" value="Genomic_DNA"/>
</dbReference>
<dbReference type="Proteomes" id="UP000198211">
    <property type="component" value="Unassembled WGS sequence"/>
</dbReference>
<dbReference type="Gene3D" id="1.25.40.20">
    <property type="entry name" value="Ankyrin repeat-containing domain"/>
    <property type="match status" value="2"/>
</dbReference>
<proteinExistence type="predicted"/>
<evidence type="ECO:0008006" key="3">
    <source>
        <dbReference type="Google" id="ProtNLM"/>
    </source>
</evidence>
<dbReference type="PANTHER" id="PTHR46586">
    <property type="entry name" value="ANKYRIN REPEAT-CONTAINING PROTEIN"/>
    <property type="match status" value="1"/>
</dbReference>
<evidence type="ECO:0000313" key="1">
    <source>
        <dbReference type="EMBL" id="OWY98067.1"/>
    </source>
</evidence>
<dbReference type="OrthoDB" id="125991at2759"/>
<sequence length="415" mass="47237">MLLTSAQIVTKYCFPTNYGELPHVTQCIDAFLDVFSPSWNFAEIFTKFESLHLVQYVASKEFLYPLDPFYRRYLFNQTTWLAAERGDFDAIRWLVETFLPQEFLTKAVNGAAAGGHVQILQYLFDNCYERACWSGIEMLWAVINGHCEAIEWLKEHSPPKPESLKEIMRAAGTAGNTEVIWWLYEEHSVDAEEALGFAQMEGKWGTAKWIFENCTMEDPTVNWSSAARCGELEFMKYVYDLGVGCPNNDAMHAAAASGRLDILEWFHEVLGMTLRCESAGKAAKNGHLEVVQWFVEKGCRGWEIDVMRGAATGGHLDILKWLRPNCINEFSESAISGSLDAVQWLNDNFTLEDDGGFAMYTTARLGYLEIIKWLHANQFEEQLDPVIWKWLSGSIIIELKAAAHKLWTGLQQMDT</sequence>
<dbReference type="PANTHER" id="PTHR46586:SF3">
    <property type="entry name" value="ANKYRIN REPEAT-CONTAINING PROTEIN"/>
    <property type="match status" value="1"/>
</dbReference>
<evidence type="ECO:0000313" key="2">
    <source>
        <dbReference type="Proteomes" id="UP000198211"/>
    </source>
</evidence>
<dbReference type="InterPro" id="IPR052050">
    <property type="entry name" value="SecEffector_AnkRepeat"/>
</dbReference>
<protein>
    <recommendedName>
        <fullName evidence="3">Ankyrin repeat-containing domain</fullName>
    </recommendedName>
</protein>
<dbReference type="SUPFAM" id="SSF48403">
    <property type="entry name" value="Ankyrin repeat"/>
    <property type="match status" value="1"/>
</dbReference>
<gene>
    <name evidence="1" type="ORF">PHMEG_00031263</name>
</gene>